<protein>
    <recommendedName>
        <fullName evidence="10">Poly A polymerase head domain-containing protein</fullName>
    </recommendedName>
</protein>
<dbReference type="InterPro" id="IPR002646">
    <property type="entry name" value="PolA_pol_head_dom"/>
</dbReference>
<dbReference type="SUPFAM" id="SSF81301">
    <property type="entry name" value="Nucleotidyltransferase"/>
    <property type="match status" value="1"/>
</dbReference>
<dbReference type="Proteomes" id="UP000467700">
    <property type="component" value="Unassembled WGS sequence"/>
</dbReference>
<dbReference type="OrthoDB" id="445712at2759"/>
<dbReference type="PANTHER" id="PTHR13734:SF5">
    <property type="entry name" value="CCA TRNA NUCLEOTIDYLTRANSFERASE, MITOCHONDRIAL"/>
    <property type="match status" value="1"/>
</dbReference>
<feature type="domain" description="tRNA nucleotidyltransferase/poly(A) polymerase RNA and SrmB- binding" evidence="7">
    <location>
        <begin position="211"/>
        <end position="271"/>
    </location>
</feature>
<dbReference type="EMBL" id="CACVBS010000028">
    <property type="protein sequence ID" value="CAA7259992.1"/>
    <property type="molecule type" value="Genomic_DNA"/>
</dbReference>
<comment type="similarity">
    <text evidence="1 5">Belongs to the tRNA nucleotidyltransferase/poly(A) polymerase family.</text>
</comment>
<dbReference type="Pfam" id="PF12627">
    <property type="entry name" value="PolyA_pol_RNAbd"/>
    <property type="match status" value="1"/>
</dbReference>
<comment type="caution">
    <text evidence="8">The sequence shown here is derived from an EMBL/GenBank/DDBJ whole genome shotgun (WGS) entry which is preliminary data.</text>
</comment>
<reference evidence="8 9" key="1">
    <citation type="submission" date="2020-01" db="EMBL/GenBank/DDBJ databases">
        <authorList>
            <person name="Gupta K D."/>
        </authorList>
    </citation>
    <scope>NUCLEOTIDE SEQUENCE [LARGE SCALE GENOMIC DNA]</scope>
</reference>
<dbReference type="AlphaFoldDB" id="A0A8S0WL16"/>
<evidence type="ECO:0008006" key="10">
    <source>
        <dbReference type="Google" id="ProtNLM"/>
    </source>
</evidence>
<keyword evidence="4 5" id="KW-0694">RNA-binding</keyword>
<evidence type="ECO:0000259" key="7">
    <source>
        <dbReference type="Pfam" id="PF12627"/>
    </source>
</evidence>
<dbReference type="GO" id="GO:0005739">
    <property type="term" value="C:mitochondrion"/>
    <property type="evidence" value="ECO:0007669"/>
    <property type="project" value="UniProtKB-ARBA"/>
</dbReference>
<organism evidence="8 9">
    <name type="scientific">Cyclocybe aegerita</name>
    <name type="common">Black poplar mushroom</name>
    <name type="synonym">Agrocybe aegerita</name>
    <dbReference type="NCBI Taxonomy" id="1973307"/>
    <lineage>
        <taxon>Eukaryota</taxon>
        <taxon>Fungi</taxon>
        <taxon>Dikarya</taxon>
        <taxon>Basidiomycota</taxon>
        <taxon>Agaricomycotina</taxon>
        <taxon>Agaricomycetes</taxon>
        <taxon>Agaricomycetidae</taxon>
        <taxon>Agaricales</taxon>
        <taxon>Agaricineae</taxon>
        <taxon>Bolbitiaceae</taxon>
        <taxon>Cyclocybe</taxon>
    </lineage>
</organism>
<dbReference type="PANTHER" id="PTHR13734">
    <property type="entry name" value="TRNA-NUCLEOTIDYLTRANSFERASE"/>
    <property type="match status" value="1"/>
</dbReference>
<keyword evidence="9" id="KW-1185">Reference proteome</keyword>
<evidence type="ECO:0000256" key="2">
    <source>
        <dbReference type="ARBA" id="ARBA00022679"/>
    </source>
</evidence>
<dbReference type="Gene3D" id="3.30.460.10">
    <property type="entry name" value="Beta Polymerase, domain 2"/>
    <property type="match status" value="1"/>
</dbReference>
<gene>
    <name evidence="8" type="ORF">AAE3_LOCUS2167</name>
</gene>
<dbReference type="GO" id="GO:0003723">
    <property type="term" value="F:RNA binding"/>
    <property type="evidence" value="ECO:0007669"/>
    <property type="project" value="UniProtKB-KW"/>
</dbReference>
<dbReference type="Pfam" id="PF01743">
    <property type="entry name" value="PolyA_pol"/>
    <property type="match status" value="1"/>
</dbReference>
<keyword evidence="3" id="KW-0547">Nucleotide-binding</keyword>
<name>A0A8S0WL16_CYCAE</name>
<proteinExistence type="inferred from homology"/>
<evidence type="ECO:0000313" key="8">
    <source>
        <dbReference type="EMBL" id="CAA7259992.1"/>
    </source>
</evidence>
<dbReference type="GO" id="GO:0001680">
    <property type="term" value="P:tRNA 3'-terminal CCA addition"/>
    <property type="evidence" value="ECO:0007669"/>
    <property type="project" value="UniProtKB-ARBA"/>
</dbReference>
<dbReference type="InterPro" id="IPR043519">
    <property type="entry name" value="NT_sf"/>
</dbReference>
<dbReference type="SUPFAM" id="SSF81891">
    <property type="entry name" value="Poly A polymerase C-terminal region-like"/>
    <property type="match status" value="1"/>
</dbReference>
<dbReference type="GO" id="GO:0052927">
    <property type="term" value="F:CC tRNA cytidylyltransferase activity"/>
    <property type="evidence" value="ECO:0007669"/>
    <property type="project" value="TreeGrafter"/>
</dbReference>
<accession>A0A8S0WL16</accession>
<evidence type="ECO:0000259" key="6">
    <source>
        <dbReference type="Pfam" id="PF01743"/>
    </source>
</evidence>
<dbReference type="CDD" id="cd05398">
    <property type="entry name" value="NT_ClassII-CCAase"/>
    <property type="match status" value="1"/>
</dbReference>
<dbReference type="GO" id="GO:0052929">
    <property type="term" value="F:ATP:3'-cytidine-cytidine-tRNA adenylyltransferase activity"/>
    <property type="evidence" value="ECO:0007669"/>
    <property type="project" value="TreeGrafter"/>
</dbReference>
<sequence>MAHEPRIPAPDALEIHLNQTETSICELLDGCTRYLHAEKGISTSCRVAGGWVRDKLLGSQSNDMDIALSDIMGLAFAEHLNEYAKLKGVEMGTITKIEQNPDQSKHLETATFKVFGLSIDLVNLRSEEYTEGSRIPTGVAFGTPLEDALRRDITINALFYNVHSRSVEDFTGKGLDDLRNGTIRTPMPPRETFQDDPLRVLRCVRFASRFGFDMVPEVQDAVKDPIVQEALVSKVSRERVGDEVSKMVQGRDPLRSAQLVCELKLYHSVFSVIPGEVKSNLPESLLGQVPSEALGAVTILHALHTPETSELTYLHPLLLSVVSENPLVLARLSLAGLLLPYRSLTYTDSKKKTHPVVASVIRDSLKLGTQNHYLDGIPVLFTGVDVIKAGIEAHLKDPFDRAKLGLLLRNKFVHNPLTGSHWSTTLLFSLITDLVPLYNTSQDILDVYAASSVIDLYNSFTKTIVDFGLQNDVDSKPLLTGHDIVVAFNIGKPGPWVGKVLEDVVEWQLGNPAKTKDDCMEWLRGRGVNHYVSAEDRRPEPATKRPRRK</sequence>
<evidence type="ECO:0000256" key="3">
    <source>
        <dbReference type="ARBA" id="ARBA00022741"/>
    </source>
</evidence>
<keyword evidence="2 5" id="KW-0808">Transferase</keyword>
<dbReference type="InterPro" id="IPR032828">
    <property type="entry name" value="PolyA_RNA-bd"/>
</dbReference>
<evidence type="ECO:0000256" key="5">
    <source>
        <dbReference type="RuleBase" id="RU003953"/>
    </source>
</evidence>
<dbReference type="GO" id="GO:0000166">
    <property type="term" value="F:nucleotide binding"/>
    <property type="evidence" value="ECO:0007669"/>
    <property type="project" value="UniProtKB-KW"/>
</dbReference>
<dbReference type="FunFam" id="3.30.460.10:FF:000019">
    <property type="entry name" value="tRNA nucleotidyltransferase cca2"/>
    <property type="match status" value="1"/>
</dbReference>
<evidence type="ECO:0000256" key="1">
    <source>
        <dbReference type="ARBA" id="ARBA00007265"/>
    </source>
</evidence>
<feature type="domain" description="Poly A polymerase head" evidence="6">
    <location>
        <begin position="45"/>
        <end position="184"/>
    </location>
</feature>
<evidence type="ECO:0000313" key="9">
    <source>
        <dbReference type="Proteomes" id="UP000467700"/>
    </source>
</evidence>
<dbReference type="Gene3D" id="1.10.3090.10">
    <property type="entry name" value="cca-adding enzyme, domain 2"/>
    <property type="match status" value="1"/>
</dbReference>
<evidence type="ECO:0000256" key="4">
    <source>
        <dbReference type="ARBA" id="ARBA00022884"/>
    </source>
</evidence>